<sequence length="122" mass="13349">MKKDIARNTLITAAYVSMMTLFFFGGYALGTSRAKTTAAVSATPVPAVRAASTSAQESAHYELVLENSELFLYKRTGTDSELLYSHPITESVFPREDLDELRGGVSFDTLKDAQSLLENFVS</sequence>
<reference evidence="2" key="1">
    <citation type="submission" date="2020-10" db="EMBL/GenBank/DDBJ databases">
        <authorList>
            <person name="Gilroy R."/>
        </authorList>
    </citation>
    <scope>NUCLEOTIDE SEQUENCE</scope>
    <source>
        <strain evidence="2">CHK181-108</strain>
    </source>
</reference>
<gene>
    <name evidence="2" type="ORF">IAA60_06820</name>
</gene>
<organism evidence="2 3">
    <name type="scientific">Candidatus Ornithomonoglobus intestinigallinarum</name>
    <dbReference type="NCBI Taxonomy" id="2840894"/>
    <lineage>
        <taxon>Bacteria</taxon>
        <taxon>Bacillati</taxon>
        <taxon>Bacillota</taxon>
        <taxon>Clostridia</taxon>
        <taxon>Candidatus Ornithomonoglobus</taxon>
    </lineage>
</organism>
<keyword evidence="1" id="KW-0812">Transmembrane</keyword>
<dbReference type="AlphaFoldDB" id="A0A9D1H3J1"/>
<evidence type="ECO:0000313" key="2">
    <source>
        <dbReference type="EMBL" id="HIT85603.1"/>
    </source>
</evidence>
<accession>A0A9D1H3J1</accession>
<dbReference type="EMBL" id="DVLU01000065">
    <property type="protein sequence ID" value="HIT85603.1"/>
    <property type="molecule type" value="Genomic_DNA"/>
</dbReference>
<reference evidence="2" key="2">
    <citation type="journal article" date="2021" name="PeerJ">
        <title>Extensive microbial diversity within the chicken gut microbiome revealed by metagenomics and culture.</title>
        <authorList>
            <person name="Gilroy R."/>
            <person name="Ravi A."/>
            <person name="Getino M."/>
            <person name="Pursley I."/>
            <person name="Horton D.L."/>
            <person name="Alikhan N.F."/>
            <person name="Baker D."/>
            <person name="Gharbi K."/>
            <person name="Hall N."/>
            <person name="Watson M."/>
            <person name="Adriaenssens E.M."/>
            <person name="Foster-Nyarko E."/>
            <person name="Jarju S."/>
            <person name="Secka A."/>
            <person name="Antonio M."/>
            <person name="Oren A."/>
            <person name="Chaudhuri R.R."/>
            <person name="La Ragione R."/>
            <person name="Hildebrand F."/>
            <person name="Pallen M.J."/>
        </authorList>
    </citation>
    <scope>NUCLEOTIDE SEQUENCE</scope>
    <source>
        <strain evidence="2">CHK181-108</strain>
    </source>
</reference>
<keyword evidence="1" id="KW-0472">Membrane</keyword>
<proteinExistence type="predicted"/>
<evidence type="ECO:0000256" key="1">
    <source>
        <dbReference type="SAM" id="Phobius"/>
    </source>
</evidence>
<protein>
    <submittedName>
        <fullName evidence="2">Uncharacterized protein</fullName>
    </submittedName>
</protein>
<dbReference type="Proteomes" id="UP000824165">
    <property type="component" value="Unassembled WGS sequence"/>
</dbReference>
<keyword evidence="1" id="KW-1133">Transmembrane helix</keyword>
<comment type="caution">
    <text evidence="2">The sequence shown here is derived from an EMBL/GenBank/DDBJ whole genome shotgun (WGS) entry which is preliminary data.</text>
</comment>
<evidence type="ECO:0000313" key="3">
    <source>
        <dbReference type="Proteomes" id="UP000824165"/>
    </source>
</evidence>
<feature type="transmembrane region" description="Helical" evidence="1">
    <location>
        <begin position="12"/>
        <end position="30"/>
    </location>
</feature>
<name>A0A9D1H3J1_9FIRM</name>